<dbReference type="Gene3D" id="3.60.21.10">
    <property type="match status" value="2"/>
</dbReference>
<dbReference type="InterPro" id="IPR004843">
    <property type="entry name" value="Calcineurin-like_PHP"/>
</dbReference>
<feature type="domain" description="Calcineurin-like phosphoesterase" evidence="1">
    <location>
        <begin position="25"/>
        <end position="220"/>
    </location>
</feature>
<dbReference type="AlphaFoldDB" id="A0A5J4RCL5"/>
<dbReference type="GO" id="GO:0004115">
    <property type="term" value="F:3',5'-cyclic-AMP phosphodiesterase activity"/>
    <property type="evidence" value="ECO:0007669"/>
    <property type="project" value="UniProtKB-EC"/>
</dbReference>
<dbReference type="SUPFAM" id="SSF56300">
    <property type="entry name" value="Metallo-dependent phosphatases"/>
    <property type="match status" value="2"/>
</dbReference>
<evidence type="ECO:0000259" key="1">
    <source>
        <dbReference type="Pfam" id="PF00149"/>
    </source>
</evidence>
<keyword evidence="2" id="KW-0378">Hydrolase</keyword>
<feature type="domain" description="Calcineurin-like phosphoesterase" evidence="1">
    <location>
        <begin position="426"/>
        <end position="617"/>
    </location>
</feature>
<accession>A0A5J4RCL5</accession>
<comment type="caution">
    <text evidence="2">The sequence shown here is derived from an EMBL/GenBank/DDBJ whole genome shotgun (WGS) entry which is preliminary data.</text>
</comment>
<dbReference type="PANTHER" id="PTHR43143:SF1">
    <property type="entry name" value="SERINE_THREONINE-PROTEIN PHOSPHATASE CPPED1"/>
    <property type="match status" value="1"/>
</dbReference>
<organism evidence="2">
    <name type="scientific">termite gut metagenome</name>
    <dbReference type="NCBI Taxonomy" id="433724"/>
    <lineage>
        <taxon>unclassified sequences</taxon>
        <taxon>metagenomes</taxon>
        <taxon>organismal metagenomes</taxon>
    </lineage>
</organism>
<dbReference type="EC" id="3.1.4.53" evidence="2"/>
<dbReference type="PANTHER" id="PTHR43143">
    <property type="entry name" value="METALLOPHOSPHOESTERASE, CALCINEURIN SUPERFAMILY"/>
    <property type="match status" value="1"/>
</dbReference>
<dbReference type="Pfam" id="PF00149">
    <property type="entry name" value="Metallophos"/>
    <property type="match status" value="2"/>
</dbReference>
<dbReference type="EMBL" id="SNRY01001320">
    <property type="protein sequence ID" value="KAA6331826.1"/>
    <property type="molecule type" value="Genomic_DNA"/>
</dbReference>
<evidence type="ECO:0000313" key="2">
    <source>
        <dbReference type="EMBL" id="KAA6331826.1"/>
    </source>
</evidence>
<dbReference type="InterPro" id="IPR051918">
    <property type="entry name" value="STPP_CPPED1"/>
</dbReference>
<sequence length="816" mass="91513">MKQLAISFVTMALLLCTSVNADPPRFAVMSDIHFGNNKGKGPMVKVPQALKNIFSKGPLDALFIVGDLTQDGKEEEYDQLNAVFNDKTIVPEGIAVYFLMGNHDNHSENARAIYLNQLHQPLHQYIEIKGYPFITVSMTEKIVSGKPSMDYNTEAQTFLSEKLAEAAKKYVGKPIFVFFHVPPLNTCYGSTEGSWGSDILVPILKQYPQIIAFTGHSHMPIGDPRSIHQDKFTVVNDGSTTYSGVEKGEVSEGTHPEGYSDITEGIIVNVLKNGNIQMERWDTYRNEEILPKWVVKAPFDGSNFTYKNRNGLPAPSFKRKAQPIVSNIDSQSYTVTFPQATDNEVVHHYMVEVLEGEQVIASFRKFSQFYLNSQMPAELSQKLTELPEGKTLVVRVKAVDSYKNMSAPIISKPFFTSVSDTKPTARFAVLSDTHFGNSTSMTKVPQLLKVLFSKKPLVDAVFVVGDLTHRGKREEYEQLMSVFTDKSLIPEGVAIYFMMGNNHDNHDKTTGIEHYLEITKQPLHHYVDIKGFPFIAFSEGGSKLNEFNEEMKDWLAKTMADAATKYPGKPIFAFSHVSPENTCYGTLSSEGWGTDIFLPVYNQYPQTVVFGGHSHYPIGDPRSINQQVFTSINDGSSYYSEVAPGEVSMGIHPEGYGNVTEGLIVNVFPNSDIEIERWDTYRDKEIMPRWEIKAPHDGSRFRYKNYNGLPAPVFAANAKITGEQDGNSYKITFSQAADNDVVFRYFIELLDTAGKVVYSYTKFSQFYLNSDMPDELSHTFSDLPHGKTFIPRITAADSYNNLSKPLTGEVFTTPLQ</sequence>
<proteinExistence type="predicted"/>
<dbReference type="InterPro" id="IPR029052">
    <property type="entry name" value="Metallo-depent_PP-like"/>
</dbReference>
<reference evidence="2" key="1">
    <citation type="submission" date="2019-03" db="EMBL/GenBank/DDBJ databases">
        <title>Single cell metagenomics reveals metabolic interactions within the superorganism composed of flagellate Streblomastix strix and complex community of Bacteroidetes bacteria on its surface.</title>
        <authorList>
            <person name="Treitli S.C."/>
            <person name="Kolisko M."/>
            <person name="Husnik F."/>
            <person name="Keeling P."/>
            <person name="Hampl V."/>
        </authorList>
    </citation>
    <scope>NUCLEOTIDE SEQUENCE</scope>
    <source>
        <strain evidence="2">STM</strain>
    </source>
</reference>
<protein>
    <submittedName>
        <fullName evidence="2">3' 5'-cyclic adenosine monophosphate phosphodiesterase CpdA</fullName>
        <ecNumber evidence="2">3.1.4.53</ecNumber>
    </submittedName>
</protein>
<name>A0A5J4RCL5_9ZZZZ</name>
<gene>
    <name evidence="2" type="ORF">EZS27_019605</name>
</gene>